<protein>
    <submittedName>
        <fullName evidence="1">Uncharacterized protein</fullName>
    </submittedName>
</protein>
<proteinExistence type="predicted"/>
<evidence type="ECO:0000313" key="1">
    <source>
        <dbReference type="EMBL" id="QZI79234.1"/>
    </source>
</evidence>
<name>A0AAE8C367_9CAUD</name>
<gene>
    <name evidence="1" type="ORF">101114UKE3_103</name>
</gene>
<dbReference type="EMBL" id="MZ234017">
    <property type="protein sequence ID" value="QZI79234.1"/>
    <property type="molecule type" value="Genomic_DNA"/>
</dbReference>
<sequence length="31" mass="3750">MNKMLNIERLVDRRSEVLSQRTLVRILHDIT</sequence>
<reference evidence="1 2" key="1">
    <citation type="submission" date="2021-05" db="EMBL/GenBank/DDBJ databases">
        <title>Naturally bred epsilon2 phages have an improved host range and effectivity in uropathogenic E. coli over their ancestor phages.</title>
        <authorList>
            <person name="Saez D."/>
            <person name="Loose M."/>
            <person name="Mutti M."/>
            <person name="Visram Z."/>
            <person name="Hitzenhammer E."/>
            <person name="Dippel D."/>
            <person name="Tisakova L."/>
            <person name="Schertler S."/>
            <person name="Wittmann J."/>
            <person name="Corsini L."/>
            <person name="Wagenlehner F."/>
        </authorList>
    </citation>
    <scope>NUCLEOTIDE SEQUENCE [LARGE SCALE GENOMIC DNA]</scope>
</reference>
<accession>A0AAE8C367</accession>
<evidence type="ECO:0000313" key="2">
    <source>
        <dbReference type="Proteomes" id="UP000827177"/>
    </source>
</evidence>
<keyword evidence="2" id="KW-1185">Reference proteome</keyword>
<dbReference type="Proteomes" id="UP000827177">
    <property type="component" value="Segment"/>
</dbReference>
<organism evidence="1 2">
    <name type="scientific">Escherichia phage vB_EcoP-101114UKE3</name>
    <dbReference type="NCBI Taxonomy" id="2865794"/>
    <lineage>
        <taxon>Viruses</taxon>
        <taxon>Duplodnaviria</taxon>
        <taxon>Heunggongvirae</taxon>
        <taxon>Uroviricota</taxon>
        <taxon>Caudoviricetes</taxon>
        <taxon>Mktvariviridae</taxon>
        <taxon>Gordonclarkvirinae</taxon>
        <taxon>Suseptimavirus</taxon>
        <taxon>Suseptimavirus 101114UKE3</taxon>
    </lineage>
</organism>